<dbReference type="PANTHER" id="PTHR23406:SF32">
    <property type="entry name" value="NADP-DEPENDENT MALIC ENZYME"/>
    <property type="match status" value="1"/>
</dbReference>
<name>A0ABC8UEJ6_9AQUA</name>
<comment type="caution">
    <text evidence="3">The sequence shown here is derived from an EMBL/GenBank/DDBJ whole genome shotgun (WGS) entry which is preliminary data.</text>
</comment>
<comment type="cofactor">
    <cofactor evidence="1">
        <name>Mg(2+)</name>
        <dbReference type="ChEBI" id="CHEBI:18420"/>
    </cofactor>
</comment>
<protein>
    <submittedName>
        <fullName evidence="3">Uncharacterized protein</fullName>
    </submittedName>
</protein>
<dbReference type="PANTHER" id="PTHR23406">
    <property type="entry name" value="MALIC ENZYME-RELATED"/>
    <property type="match status" value="1"/>
</dbReference>
<dbReference type="AlphaFoldDB" id="A0ABC8UEJ6"/>
<dbReference type="SUPFAM" id="SSF53223">
    <property type="entry name" value="Aminoacid dehydrogenase-like, N-terminal domain"/>
    <property type="match status" value="1"/>
</dbReference>
<dbReference type="Proteomes" id="UP001642360">
    <property type="component" value="Unassembled WGS sequence"/>
</dbReference>
<evidence type="ECO:0000256" key="1">
    <source>
        <dbReference type="ARBA" id="ARBA00001946"/>
    </source>
</evidence>
<dbReference type="InterPro" id="IPR046346">
    <property type="entry name" value="Aminoacid_DH-like_N_sf"/>
</dbReference>
<keyword evidence="2" id="KW-0560">Oxidoreductase</keyword>
<dbReference type="GO" id="GO:0016491">
    <property type="term" value="F:oxidoreductase activity"/>
    <property type="evidence" value="ECO:0007669"/>
    <property type="project" value="UniProtKB-KW"/>
</dbReference>
<evidence type="ECO:0000313" key="4">
    <source>
        <dbReference type="Proteomes" id="UP001642360"/>
    </source>
</evidence>
<gene>
    <name evidence="3" type="ORF">ILEXP_LOCUS48929</name>
</gene>
<organism evidence="3 4">
    <name type="scientific">Ilex paraguariensis</name>
    <name type="common">yerba mate</name>
    <dbReference type="NCBI Taxonomy" id="185542"/>
    <lineage>
        <taxon>Eukaryota</taxon>
        <taxon>Viridiplantae</taxon>
        <taxon>Streptophyta</taxon>
        <taxon>Embryophyta</taxon>
        <taxon>Tracheophyta</taxon>
        <taxon>Spermatophyta</taxon>
        <taxon>Magnoliopsida</taxon>
        <taxon>eudicotyledons</taxon>
        <taxon>Gunneridae</taxon>
        <taxon>Pentapetalae</taxon>
        <taxon>asterids</taxon>
        <taxon>campanulids</taxon>
        <taxon>Aquifoliales</taxon>
        <taxon>Aquifoliaceae</taxon>
        <taxon>Ilex</taxon>
    </lineage>
</organism>
<evidence type="ECO:0000313" key="3">
    <source>
        <dbReference type="EMBL" id="CAK9178995.1"/>
    </source>
</evidence>
<keyword evidence="4" id="KW-1185">Reference proteome</keyword>
<dbReference type="EMBL" id="CAUOFW020007380">
    <property type="protein sequence ID" value="CAK9178995.1"/>
    <property type="molecule type" value="Genomic_DNA"/>
</dbReference>
<dbReference type="Gene3D" id="1.20.1370.30">
    <property type="match status" value="1"/>
</dbReference>
<reference evidence="3 4" key="1">
    <citation type="submission" date="2024-02" db="EMBL/GenBank/DDBJ databases">
        <authorList>
            <person name="Vignale AGUSTIN F."/>
            <person name="Sosa J E."/>
            <person name="Modenutti C."/>
        </authorList>
    </citation>
    <scope>NUCLEOTIDE SEQUENCE [LARGE SCALE GENOMIC DNA]</scope>
</reference>
<evidence type="ECO:0000256" key="2">
    <source>
        <dbReference type="ARBA" id="ARBA00023002"/>
    </source>
</evidence>
<proteinExistence type="predicted"/>
<accession>A0ABC8UEJ6</accession>
<sequence>MSNFSHQMRLSSSLIKRLRQSFGAVNTRSFTTTEGHRPTIVHKRSQDILHDPWFNKGTAFSMTERDRLDLRGLLPPNVMSPEQQIDRFMADLKRLKVNARDGPSDPYALATWRILNRLHDRNETMYYKVIGWFRIHEMAKGQ</sequence>